<reference evidence="2" key="1">
    <citation type="journal article" date="2016" name="Environ. Microbiol.">
        <title>The complete genome of a viable archaeum isolated from 123-million-year-old rock salt.</title>
        <authorList>
            <person name="Jaakkola S.T."/>
            <person name="Pfeiffer F."/>
            <person name="Ravantti J.J."/>
            <person name="Guo Q."/>
            <person name="Liu Y."/>
            <person name="Chen X."/>
            <person name="Ma H."/>
            <person name="Yang C."/>
            <person name="Oksanen H.M."/>
            <person name="Bamford D.H."/>
        </authorList>
    </citation>
    <scope>NUCLEOTIDE SEQUENCE</scope>
    <source>
        <strain evidence="2">JI20-1</strain>
    </source>
</reference>
<sequence>MNRGDRIDVNFGQPTGEQVTELRILLSVVVVGWPGTRDSRFATHGRELRVFA</sequence>
<gene>
    <name evidence="1" type="ORF">HHUB_2559</name>
</gene>
<organism evidence="1 2">
    <name type="scientific">Halobacterium hubeiense</name>
    <dbReference type="NCBI Taxonomy" id="1407499"/>
    <lineage>
        <taxon>Archaea</taxon>
        <taxon>Methanobacteriati</taxon>
        <taxon>Methanobacteriota</taxon>
        <taxon>Stenosarchaea group</taxon>
        <taxon>Halobacteria</taxon>
        <taxon>Halobacteriales</taxon>
        <taxon>Halobacteriaceae</taxon>
        <taxon>Halobacterium</taxon>
    </lineage>
</organism>
<dbReference type="KEGG" id="hhb:Hhub_2559"/>
<evidence type="ECO:0000313" key="2">
    <source>
        <dbReference type="Proteomes" id="UP000066737"/>
    </source>
</evidence>
<name>A0A0U5H2E0_9EURY</name>
<dbReference type="AlphaFoldDB" id="A0A0U5H2E0"/>
<evidence type="ECO:0000313" key="1">
    <source>
        <dbReference type="EMBL" id="CQH57555.1"/>
    </source>
</evidence>
<protein>
    <submittedName>
        <fullName evidence="1">Uncharacterized protein</fullName>
    </submittedName>
</protein>
<dbReference type="Proteomes" id="UP000066737">
    <property type="component" value="Chromosome I"/>
</dbReference>
<dbReference type="EMBL" id="LN831302">
    <property type="protein sequence ID" value="CQH57555.1"/>
    <property type="molecule type" value="Genomic_DNA"/>
</dbReference>
<accession>A0A0U5H2E0</accession>
<dbReference type="STRING" id="1407499.HHUB_2559"/>
<keyword evidence="2" id="KW-1185">Reference proteome</keyword>
<proteinExistence type="predicted"/>